<keyword evidence="3 6" id="KW-0713">Self-incompatibility</keyword>
<dbReference type="EMBL" id="JBDFQZ010000003">
    <property type="protein sequence ID" value="KAK9740660.1"/>
    <property type="molecule type" value="Genomic_DNA"/>
</dbReference>
<name>A0AAW1M413_SAPOF</name>
<evidence type="ECO:0000256" key="6">
    <source>
        <dbReference type="RuleBase" id="RU367044"/>
    </source>
</evidence>
<dbReference type="Pfam" id="PF05938">
    <property type="entry name" value="Self-incomp_S1"/>
    <property type="match status" value="1"/>
</dbReference>
<organism evidence="7 8">
    <name type="scientific">Saponaria officinalis</name>
    <name type="common">Common soapwort</name>
    <name type="synonym">Lychnis saponaria</name>
    <dbReference type="NCBI Taxonomy" id="3572"/>
    <lineage>
        <taxon>Eukaryota</taxon>
        <taxon>Viridiplantae</taxon>
        <taxon>Streptophyta</taxon>
        <taxon>Embryophyta</taxon>
        <taxon>Tracheophyta</taxon>
        <taxon>Spermatophyta</taxon>
        <taxon>Magnoliopsida</taxon>
        <taxon>eudicotyledons</taxon>
        <taxon>Gunneridae</taxon>
        <taxon>Pentapetalae</taxon>
        <taxon>Caryophyllales</taxon>
        <taxon>Caryophyllaceae</taxon>
        <taxon>Caryophylleae</taxon>
        <taxon>Saponaria</taxon>
    </lineage>
</organism>
<dbReference type="PANTHER" id="PTHR31232">
    <property type="match status" value="1"/>
</dbReference>
<dbReference type="GO" id="GO:0005576">
    <property type="term" value="C:extracellular region"/>
    <property type="evidence" value="ECO:0007669"/>
    <property type="project" value="UniProtKB-SubCell"/>
</dbReference>
<dbReference type="Proteomes" id="UP001443914">
    <property type="component" value="Unassembled WGS sequence"/>
</dbReference>
<evidence type="ECO:0000256" key="1">
    <source>
        <dbReference type="ARBA" id="ARBA00004613"/>
    </source>
</evidence>
<protein>
    <recommendedName>
        <fullName evidence="6">S-protein homolog</fullName>
    </recommendedName>
</protein>
<sequence>MNISTTNFLNNKPTLYIHCKDKHKDLGTYVVEWGETYKFEIYKSFWGRTWYYCGVKFDNILHRFDIFFQRRDDVFCDPDCYWIIKDDGPCSIYYRRHSNFTRCFPWK</sequence>
<evidence type="ECO:0000313" key="7">
    <source>
        <dbReference type="EMBL" id="KAK9740660.1"/>
    </source>
</evidence>
<comment type="subcellular location">
    <subcellularLocation>
        <location evidence="1 6">Secreted</location>
    </subcellularLocation>
</comment>
<gene>
    <name evidence="7" type="ORF">RND81_03G051800</name>
</gene>
<keyword evidence="8" id="KW-1185">Reference proteome</keyword>
<evidence type="ECO:0000313" key="8">
    <source>
        <dbReference type="Proteomes" id="UP001443914"/>
    </source>
</evidence>
<comment type="similarity">
    <text evidence="2 6">Belongs to the plant self-incompatibility (S1) protein family.</text>
</comment>
<dbReference type="InterPro" id="IPR010264">
    <property type="entry name" value="Self-incomp_S1"/>
</dbReference>
<evidence type="ECO:0000256" key="4">
    <source>
        <dbReference type="ARBA" id="ARBA00022525"/>
    </source>
</evidence>
<evidence type="ECO:0000256" key="2">
    <source>
        <dbReference type="ARBA" id="ARBA00005581"/>
    </source>
</evidence>
<evidence type="ECO:0000256" key="3">
    <source>
        <dbReference type="ARBA" id="ARBA00022471"/>
    </source>
</evidence>
<comment type="caution">
    <text evidence="7">The sequence shown here is derived from an EMBL/GenBank/DDBJ whole genome shotgun (WGS) entry which is preliminary data.</text>
</comment>
<evidence type="ECO:0000256" key="5">
    <source>
        <dbReference type="ARBA" id="ARBA00022729"/>
    </source>
</evidence>
<keyword evidence="4 6" id="KW-0964">Secreted</keyword>
<reference evidence="7" key="1">
    <citation type="submission" date="2024-03" db="EMBL/GenBank/DDBJ databases">
        <title>WGS assembly of Saponaria officinalis var. Norfolk2.</title>
        <authorList>
            <person name="Jenkins J."/>
            <person name="Shu S."/>
            <person name="Grimwood J."/>
            <person name="Barry K."/>
            <person name="Goodstein D."/>
            <person name="Schmutz J."/>
            <person name="Leebens-Mack J."/>
            <person name="Osbourn A."/>
        </authorList>
    </citation>
    <scope>NUCLEOTIDE SEQUENCE [LARGE SCALE GENOMIC DNA]</scope>
    <source>
        <strain evidence="7">JIC</strain>
    </source>
</reference>
<accession>A0AAW1M413</accession>
<dbReference type="AlphaFoldDB" id="A0AAW1M413"/>
<proteinExistence type="inferred from homology"/>
<dbReference type="GO" id="GO:0060320">
    <property type="term" value="P:rejection of self pollen"/>
    <property type="evidence" value="ECO:0007669"/>
    <property type="project" value="UniProtKB-KW"/>
</dbReference>
<dbReference type="PANTHER" id="PTHR31232:SF149">
    <property type="entry name" value="S-PROTEIN HOMOLOG"/>
    <property type="match status" value="1"/>
</dbReference>
<keyword evidence="5" id="KW-0732">Signal</keyword>